<dbReference type="InterPro" id="IPR058790">
    <property type="entry name" value="BSH_CusB"/>
</dbReference>
<dbReference type="InterPro" id="IPR006143">
    <property type="entry name" value="RND_pump_MFP"/>
</dbReference>
<evidence type="ECO:0000256" key="3">
    <source>
        <dbReference type="SAM" id="Phobius"/>
    </source>
</evidence>
<keyword evidence="10" id="KW-1185">Reference proteome</keyword>
<dbReference type="Gene3D" id="2.40.420.20">
    <property type="match status" value="1"/>
</dbReference>
<dbReference type="InterPro" id="IPR021647">
    <property type="entry name" value="CusF_Ec"/>
</dbReference>
<feature type="domain" description="CzcB-like C-terminal circularly permuted SH3-like" evidence="8">
    <location>
        <begin position="327"/>
        <end position="386"/>
    </location>
</feature>
<dbReference type="Proteomes" id="UP000034071">
    <property type="component" value="Chromosome"/>
</dbReference>
<dbReference type="Pfam" id="PF25919">
    <property type="entry name" value="BSH_CusB"/>
    <property type="match status" value="1"/>
</dbReference>
<evidence type="ECO:0000259" key="5">
    <source>
        <dbReference type="Pfam" id="PF25869"/>
    </source>
</evidence>
<protein>
    <submittedName>
        <fullName evidence="9">Cation efflux system protein</fullName>
    </submittedName>
</protein>
<dbReference type="Pfam" id="PF25869">
    <property type="entry name" value="3HB_CusB"/>
    <property type="match status" value="1"/>
</dbReference>
<feature type="domain" description="CusB-like beta-barrel" evidence="7">
    <location>
        <begin position="243"/>
        <end position="320"/>
    </location>
</feature>
<dbReference type="InterPro" id="IPR051909">
    <property type="entry name" value="MFP_Cation_Efflux"/>
</dbReference>
<dbReference type="HOGENOM" id="CLU_018816_13_1_6"/>
<dbReference type="Pfam" id="PF25954">
    <property type="entry name" value="Beta-barrel_RND_2"/>
    <property type="match status" value="1"/>
</dbReference>
<dbReference type="GO" id="GO:0060003">
    <property type="term" value="P:copper ion export"/>
    <property type="evidence" value="ECO:0007669"/>
    <property type="project" value="TreeGrafter"/>
</dbReference>
<dbReference type="GO" id="GO:0015679">
    <property type="term" value="P:plasma membrane copper ion transport"/>
    <property type="evidence" value="ECO:0007669"/>
    <property type="project" value="TreeGrafter"/>
</dbReference>
<dbReference type="GO" id="GO:0022857">
    <property type="term" value="F:transmembrane transporter activity"/>
    <property type="evidence" value="ECO:0007669"/>
    <property type="project" value="InterPro"/>
</dbReference>
<dbReference type="STRING" id="914150.TQ33_1073"/>
<dbReference type="Pfam" id="PF25975">
    <property type="entry name" value="CzcB_C"/>
    <property type="match status" value="1"/>
</dbReference>
<dbReference type="PANTHER" id="PTHR30097">
    <property type="entry name" value="CATION EFFLUX SYSTEM PROTEIN CUSB"/>
    <property type="match status" value="1"/>
</dbReference>
<dbReference type="InterPro" id="IPR058791">
    <property type="entry name" value="3HB_CusB"/>
</dbReference>
<dbReference type="PATRIC" id="fig|914150.5.peg.1089"/>
<dbReference type="AlphaFoldDB" id="A0A0F6TR42"/>
<dbReference type="InterPro" id="IPR058649">
    <property type="entry name" value="CzcB_C"/>
</dbReference>
<dbReference type="Pfam" id="PF11604">
    <property type="entry name" value="CusF_Ec"/>
    <property type="match status" value="1"/>
</dbReference>
<sequence>MNKKSIAYAGVGFLFGGVVVLTMLQLSPDNTEGSAKASKEPLYWVAPMDASYRRDKPGKSPMGMDLVPVYKEGDDSGDSLGTVKIAPNIINNLSVKTGKVSKSHLVDQINTVGYVAYDETTLTHIHSRTDGWVEKLYVSHNGEYIEAGQPLYTLYSPTLVNAQQEYLLAKKRNSQSLMNAAKQRLQSLNFGAEELKKLVRTGRPLQNVTFYAESAGLIDNLNAREGVFLQPGTRLMTIGNLDRVWVEVELFERQLPYVAVGQKVEMTLDYLPSKMWSGEVDYIYPMVDSVNRTAKVRLEFGNSEHQLKPNMFANISINTESHEQVLQVPHHAVIRTENNDRVVLALGDGKFKSVSVELGRTTSDSIEVLSGLVEGDEVVLSGQFLIDSESSIESDFKRFTDSDTGHDDHEMASAPPSAKVTGTINSVDAESQTVNISRGPIEKWNRGPMTMDFDLDESLSIDDFMIGGNIEFTFEVRDSGFFITEIHQAVKEHQHD</sequence>
<reference evidence="9 10" key="1">
    <citation type="submission" date="2015-02" db="EMBL/GenBank/DDBJ databases">
        <title>Complete genome sequence of Kangiella geojedonensis strain YCS-5T.</title>
        <authorList>
            <person name="Kim K.M."/>
        </authorList>
    </citation>
    <scope>NUCLEOTIDE SEQUENCE [LARGE SCALE GENOMIC DNA]</scope>
    <source>
        <strain evidence="9 10">YCS-5</strain>
    </source>
</reference>
<dbReference type="Gene3D" id="2.40.50.320">
    <property type="entry name" value="Copper binding periplasmic protein CusF"/>
    <property type="match status" value="1"/>
</dbReference>
<feature type="domain" description="Heavy metal binding" evidence="4">
    <location>
        <begin position="43"/>
        <end position="69"/>
    </location>
</feature>
<evidence type="ECO:0000313" key="10">
    <source>
        <dbReference type="Proteomes" id="UP000034071"/>
    </source>
</evidence>
<dbReference type="InterPro" id="IPR045800">
    <property type="entry name" value="HMBD"/>
</dbReference>
<feature type="transmembrane region" description="Helical" evidence="3">
    <location>
        <begin position="7"/>
        <end position="26"/>
    </location>
</feature>
<dbReference type="GO" id="GO:0030288">
    <property type="term" value="C:outer membrane-bounded periplasmic space"/>
    <property type="evidence" value="ECO:0007669"/>
    <property type="project" value="TreeGrafter"/>
</dbReference>
<dbReference type="KEGG" id="kge:TQ33_1073"/>
<proteinExistence type="inferred from homology"/>
<dbReference type="InterPro" id="IPR058792">
    <property type="entry name" value="Beta-barrel_RND_2"/>
</dbReference>
<dbReference type="Gene3D" id="6.10.140.730">
    <property type="match status" value="1"/>
</dbReference>
<feature type="domain" description="CusB-like three alpha-helical bundle" evidence="5">
    <location>
        <begin position="159"/>
        <end position="204"/>
    </location>
</feature>
<dbReference type="RefSeq" id="WP_218915796.1">
    <property type="nucleotide sequence ID" value="NZ_CP010975.1"/>
</dbReference>
<evidence type="ECO:0000256" key="2">
    <source>
        <dbReference type="ARBA" id="ARBA00022448"/>
    </source>
</evidence>
<dbReference type="SUPFAM" id="SSF111369">
    <property type="entry name" value="HlyD-like secretion proteins"/>
    <property type="match status" value="1"/>
</dbReference>
<dbReference type="EMBL" id="CP010975">
    <property type="protein sequence ID" value="AKE52034.1"/>
    <property type="molecule type" value="Genomic_DNA"/>
</dbReference>
<name>A0A0F6TR42_9GAMM</name>
<dbReference type="PANTHER" id="PTHR30097:SF15">
    <property type="entry name" value="CATION EFFLUX SYSTEM PROTEIN CUSB"/>
    <property type="match status" value="1"/>
</dbReference>
<gene>
    <name evidence="9" type="ORF">TQ33_1073</name>
</gene>
<keyword evidence="3" id="KW-1133">Transmembrane helix</keyword>
<keyword evidence="2" id="KW-0813">Transport</keyword>
<evidence type="ECO:0000259" key="6">
    <source>
        <dbReference type="Pfam" id="PF25919"/>
    </source>
</evidence>
<accession>A0A0F6TR42</accession>
<evidence type="ECO:0000256" key="1">
    <source>
        <dbReference type="ARBA" id="ARBA00009477"/>
    </source>
</evidence>
<evidence type="ECO:0000259" key="8">
    <source>
        <dbReference type="Pfam" id="PF25975"/>
    </source>
</evidence>
<organism evidence="9 10">
    <name type="scientific">Kangiella geojedonensis</name>
    <dbReference type="NCBI Taxonomy" id="914150"/>
    <lineage>
        <taxon>Bacteria</taxon>
        <taxon>Pseudomonadati</taxon>
        <taxon>Pseudomonadota</taxon>
        <taxon>Gammaproteobacteria</taxon>
        <taxon>Kangiellales</taxon>
        <taxon>Kangiellaceae</taxon>
        <taxon>Kangiella</taxon>
    </lineage>
</organism>
<dbReference type="Pfam" id="PF19335">
    <property type="entry name" value="HMBD"/>
    <property type="match status" value="1"/>
</dbReference>
<dbReference type="FunFam" id="2.40.30.170:FF:000010">
    <property type="entry name" value="Efflux RND transporter periplasmic adaptor subunit"/>
    <property type="match status" value="1"/>
</dbReference>
<evidence type="ECO:0000259" key="7">
    <source>
        <dbReference type="Pfam" id="PF25954"/>
    </source>
</evidence>
<keyword evidence="3" id="KW-0812">Transmembrane</keyword>
<dbReference type="GO" id="GO:0046914">
    <property type="term" value="F:transition metal ion binding"/>
    <property type="evidence" value="ECO:0007669"/>
    <property type="project" value="TreeGrafter"/>
</dbReference>
<keyword evidence="3" id="KW-0472">Membrane</keyword>
<feature type="domain" description="CusB-like barrel-sandwich hybrid" evidence="6">
    <location>
        <begin position="123"/>
        <end position="238"/>
    </location>
</feature>
<evidence type="ECO:0000259" key="4">
    <source>
        <dbReference type="Pfam" id="PF19335"/>
    </source>
</evidence>
<dbReference type="NCBIfam" id="TIGR01730">
    <property type="entry name" value="RND_mfp"/>
    <property type="match status" value="1"/>
</dbReference>
<dbReference type="GO" id="GO:0016020">
    <property type="term" value="C:membrane"/>
    <property type="evidence" value="ECO:0007669"/>
    <property type="project" value="InterPro"/>
</dbReference>
<comment type="similarity">
    <text evidence="1">Belongs to the membrane fusion protein (MFP) (TC 8.A.1) family.</text>
</comment>
<dbReference type="InterPro" id="IPR042230">
    <property type="entry name" value="CusF_sf"/>
</dbReference>
<dbReference type="Gene3D" id="2.40.30.170">
    <property type="match status" value="1"/>
</dbReference>
<evidence type="ECO:0000313" key="9">
    <source>
        <dbReference type="EMBL" id="AKE52034.1"/>
    </source>
</evidence>